<comment type="caution">
    <text evidence="1">The sequence shown here is derived from an EMBL/GenBank/DDBJ whole genome shotgun (WGS) entry which is preliminary data.</text>
</comment>
<proteinExistence type="predicted"/>
<protein>
    <submittedName>
        <fullName evidence="1">Uncharacterized protein</fullName>
    </submittedName>
</protein>
<gene>
    <name evidence="1" type="ORF">BW686_22675</name>
</gene>
<evidence type="ECO:0000313" key="2">
    <source>
        <dbReference type="Proteomes" id="UP000195128"/>
    </source>
</evidence>
<dbReference type="RefSeq" id="WP_084919684.1">
    <property type="nucleotide sequence ID" value="NZ_MTSA01000021.1"/>
</dbReference>
<name>A0A244EKW6_PSESX</name>
<dbReference type="EMBL" id="MTSA01000021">
    <property type="protein sequence ID" value="OUM05151.1"/>
    <property type="molecule type" value="Genomic_DNA"/>
</dbReference>
<sequence>MSIITKWALQAVALVVLGWMATVTASWNSSVASGTGNDRLAELNAGVLSSPVVNNARSTSVQGQ</sequence>
<evidence type="ECO:0000313" key="1">
    <source>
        <dbReference type="EMBL" id="OUM05151.1"/>
    </source>
</evidence>
<dbReference type="Proteomes" id="UP000195128">
    <property type="component" value="Unassembled WGS sequence"/>
</dbReference>
<dbReference type="OrthoDB" id="6905263at2"/>
<dbReference type="AlphaFoldDB" id="A0A244EKW6"/>
<reference evidence="1 2" key="1">
    <citation type="submission" date="2017-01" db="EMBL/GenBank/DDBJ databases">
        <authorList>
            <person name="Mah S.A."/>
            <person name="Swanson W.J."/>
            <person name="Moy G.W."/>
            <person name="Vacquier V.D."/>
        </authorList>
    </citation>
    <scope>NUCLEOTIDE SEQUENCE [LARGE SCALE GENOMIC DNA]</scope>
    <source>
        <strain evidence="1">PDD-32b-74</strain>
    </source>
</reference>
<accession>A0A244EKW6</accession>
<organism evidence="1 2">
    <name type="scientific">Pseudomonas syringae</name>
    <dbReference type="NCBI Taxonomy" id="317"/>
    <lineage>
        <taxon>Bacteria</taxon>
        <taxon>Pseudomonadati</taxon>
        <taxon>Pseudomonadota</taxon>
        <taxon>Gammaproteobacteria</taxon>
        <taxon>Pseudomonadales</taxon>
        <taxon>Pseudomonadaceae</taxon>
        <taxon>Pseudomonas</taxon>
    </lineage>
</organism>